<keyword evidence="12" id="KW-1267">Proteomics identification</keyword>
<dbReference type="UCSC" id="K07C5.3">
    <property type="organism name" value="c. elegans"/>
</dbReference>
<dbReference type="FunFam" id="3.30.1740.10:FF:000008">
    <property type="entry name" value="DNA ligase"/>
    <property type="match status" value="1"/>
</dbReference>
<dbReference type="InterPro" id="IPR019406">
    <property type="entry name" value="APLF_PBZ"/>
</dbReference>
<proteinExistence type="evidence at protein level"/>
<dbReference type="CTD" id="179441"/>
<feature type="domain" description="PARP-type" evidence="8">
    <location>
        <begin position="9"/>
        <end position="106"/>
    </location>
</feature>
<evidence type="ECO:0000259" key="8">
    <source>
        <dbReference type="PROSITE" id="PS50064"/>
    </source>
</evidence>
<accession>Q21275</accession>
<feature type="compositionally biased region" description="Acidic residues" evidence="7">
    <location>
        <begin position="398"/>
        <end position="432"/>
    </location>
</feature>
<dbReference type="OrthoDB" id="206088at2759"/>
<reference evidence="9 10" key="1">
    <citation type="journal article" date="1998" name="Science">
        <title>Genome sequence of the nematode C. elegans: a platform for investigating biology.</title>
        <authorList>
            <consortium name="The C. elegans sequencing consortium"/>
            <person name="Sulson J.E."/>
            <person name="Waterston R."/>
        </authorList>
    </citation>
    <scope>NUCLEOTIDE SEQUENCE [LARGE SCALE GENOMIC DNA]</scope>
    <source>
        <strain evidence="9 10">Bristol N2</strain>
    </source>
</reference>
<dbReference type="SUPFAM" id="SSF57716">
    <property type="entry name" value="Glucocorticoid receptor-like (DNA-binding domain)"/>
    <property type="match status" value="1"/>
</dbReference>
<feature type="region of interest" description="Disordered" evidence="7">
    <location>
        <begin position="358"/>
        <end position="469"/>
    </location>
</feature>
<feature type="compositionally biased region" description="Basic residues" evidence="7">
    <location>
        <begin position="442"/>
        <end position="451"/>
    </location>
</feature>
<dbReference type="InterPro" id="IPR001510">
    <property type="entry name" value="Znf_PARP"/>
</dbReference>
<dbReference type="GO" id="GO:0006273">
    <property type="term" value="P:lagging strand elongation"/>
    <property type="evidence" value="ECO:0000318"/>
    <property type="project" value="GO_Central"/>
</dbReference>
<dbReference type="GO" id="GO:0003677">
    <property type="term" value="F:DNA binding"/>
    <property type="evidence" value="ECO:0007669"/>
    <property type="project" value="InterPro"/>
</dbReference>
<evidence type="ECO:0007829" key="12">
    <source>
        <dbReference type="PeptideAtlas" id="Q21275"/>
    </source>
</evidence>
<keyword evidence="6" id="KW-0539">Nucleus</keyword>
<evidence type="ECO:0000256" key="2">
    <source>
        <dbReference type="ARBA" id="ARBA00022598"/>
    </source>
</evidence>
<feature type="compositionally biased region" description="Basic and acidic residues" evidence="7">
    <location>
        <begin position="107"/>
        <end position="135"/>
    </location>
</feature>
<keyword evidence="3" id="KW-0479">Metal-binding</keyword>
<dbReference type="GO" id="GO:0006281">
    <property type="term" value="P:DNA repair"/>
    <property type="evidence" value="ECO:0007669"/>
    <property type="project" value="InterPro"/>
</dbReference>
<protein>
    <submittedName>
        <fullName evidence="9">PARP-type domain-containing protein</fullName>
    </submittedName>
</protein>
<evidence type="ECO:0000256" key="3">
    <source>
        <dbReference type="ARBA" id="ARBA00022723"/>
    </source>
</evidence>
<dbReference type="Bgee" id="WBGene00010626">
    <property type="expression patterns" value="Expressed in embryo and 4 other cell types or tissues"/>
</dbReference>
<name>Q21275_CAEEL</name>
<dbReference type="AGR" id="WB:WBGene00010626"/>
<keyword evidence="10" id="KW-1185">Reference proteome</keyword>
<dbReference type="WormBase" id="K07C5.3">
    <property type="protein sequence ID" value="CE06113"/>
    <property type="gene ID" value="WBGene00010626"/>
</dbReference>
<evidence type="ECO:0000313" key="10">
    <source>
        <dbReference type="Proteomes" id="UP000001940"/>
    </source>
</evidence>
<feature type="compositionally biased region" description="Basic and acidic residues" evidence="7">
    <location>
        <begin position="144"/>
        <end position="155"/>
    </location>
</feature>
<dbReference type="FunCoup" id="Q21275">
    <property type="interactions" value="835"/>
</dbReference>
<dbReference type="Gene3D" id="3.30.1740.10">
    <property type="entry name" value="Zinc finger, PARP-type"/>
    <property type="match status" value="1"/>
</dbReference>
<dbReference type="Pfam" id="PF04675">
    <property type="entry name" value="DNA_ligase_A_N"/>
    <property type="match status" value="1"/>
</dbReference>
<gene>
    <name evidence="9" type="ORF">CELE_K07C5.3</name>
    <name evidence="9 11" type="ORF">K07C5.3</name>
</gene>
<dbReference type="PaxDb" id="6239-K07C5.3"/>
<dbReference type="Proteomes" id="UP000001940">
    <property type="component" value="Chromosome V"/>
</dbReference>
<dbReference type="PeptideAtlas" id="Q21275"/>
<keyword evidence="4" id="KW-0863">Zinc-finger</keyword>
<dbReference type="GO" id="GO:0006310">
    <property type="term" value="P:DNA recombination"/>
    <property type="evidence" value="ECO:0007669"/>
    <property type="project" value="InterPro"/>
</dbReference>
<evidence type="ECO:0000313" key="9">
    <source>
        <dbReference type="EMBL" id="CAA94896.1"/>
    </source>
</evidence>
<dbReference type="SMR" id="Q21275"/>
<dbReference type="InterPro" id="IPR012308">
    <property type="entry name" value="DNA_ligase_ATP-dep_N"/>
</dbReference>
<evidence type="ECO:0000256" key="5">
    <source>
        <dbReference type="ARBA" id="ARBA00022833"/>
    </source>
</evidence>
<dbReference type="eggNOG" id="KOG4437">
    <property type="taxonomic scope" value="Eukaryota"/>
</dbReference>
<dbReference type="Gene3D" id="1.10.3260.10">
    <property type="entry name" value="DNA ligase, ATP-dependent, N-terminal domain"/>
    <property type="match status" value="1"/>
</dbReference>
<feature type="compositionally biased region" description="Basic and acidic residues" evidence="7">
    <location>
        <begin position="460"/>
        <end position="469"/>
    </location>
</feature>
<dbReference type="GeneID" id="179441"/>
<dbReference type="HOGENOM" id="CLU_652549_0_0_1"/>
<dbReference type="InterPro" id="IPR036957">
    <property type="entry name" value="Znf_PARP_sf"/>
</dbReference>
<organism evidence="9 10">
    <name type="scientific">Caenorhabditis elegans</name>
    <dbReference type="NCBI Taxonomy" id="6239"/>
    <lineage>
        <taxon>Eukaryota</taxon>
        <taxon>Metazoa</taxon>
        <taxon>Ecdysozoa</taxon>
        <taxon>Nematoda</taxon>
        <taxon>Chromadorea</taxon>
        <taxon>Rhabditida</taxon>
        <taxon>Rhabditina</taxon>
        <taxon>Rhabditomorpha</taxon>
        <taxon>Rhabditoidea</taxon>
        <taxon>Rhabditidae</taxon>
        <taxon>Peloderinae</taxon>
        <taxon>Caenorhabditis</taxon>
    </lineage>
</organism>
<sequence>MASSAPPRFCTDYAKRVAKCQKCKMQLEKGVLRMGKIMPNFFVAAKDPSKPPPDMKQYFHTNCLFEMLFKARPTTKVIDETDEIEGFEDLNAEDQDEIKKLVDELAEKRSKDGPAEPKKTPAKKKTEEKEEKGDVEATPSRKRKNEETLKSKRPTEFNEESDFNSFYKFVKVCSVLKEISVKSEKSAVITSLLQKKNFDGDLMLWLTFLIRESDQRSYNITDEKLIQYFAKILDMGESKIQKYVTKSNDIALSISHAHEKKVTNEKGKWSLQKLDRYLEKLSKIEDDDAILSHLKFAAKRMRHDELDILIRLIRKELDTDADASIILKGVHPKAPEIFQSNGLDSVIEKYYNNDFEKSAQQKTSSSKNKVAEPSFKKSKRQEESDDEESDVEMSNSESEGDQDSDSGSDNEEEISGSDSDDVSEISSDDEEESSFKENSPKKVARGTRTRPRGNDGNIIQKEECPPDMEACRYGEKCYRKNKDHLDSFWHPAH</sequence>
<dbReference type="OMA" id="CKMQLEK"/>
<dbReference type="PIR" id="T23404">
    <property type="entry name" value="T23404"/>
</dbReference>
<evidence type="ECO:0000313" key="11">
    <source>
        <dbReference type="WormBase" id="K07C5.3"/>
    </source>
</evidence>
<dbReference type="SMART" id="SM01336">
    <property type="entry name" value="zf-PARP"/>
    <property type="match status" value="1"/>
</dbReference>
<dbReference type="GO" id="GO:0008270">
    <property type="term" value="F:zinc ion binding"/>
    <property type="evidence" value="ECO:0007669"/>
    <property type="project" value="UniProtKB-KW"/>
</dbReference>
<keyword evidence="5" id="KW-0862">Zinc</keyword>
<dbReference type="InterPro" id="IPR050191">
    <property type="entry name" value="ATP-dep_DNA_ligase"/>
</dbReference>
<dbReference type="GO" id="GO:0005634">
    <property type="term" value="C:nucleus"/>
    <property type="evidence" value="ECO:0000318"/>
    <property type="project" value="GO_Central"/>
</dbReference>
<dbReference type="RefSeq" id="NP_505659.1">
    <property type="nucleotide sequence ID" value="NM_073258.4"/>
</dbReference>
<keyword evidence="2" id="KW-0436">Ligase</keyword>
<feature type="region of interest" description="Disordered" evidence="7">
    <location>
        <begin position="107"/>
        <end position="155"/>
    </location>
</feature>
<dbReference type="InParanoid" id="Q21275"/>
<evidence type="ECO:0000256" key="7">
    <source>
        <dbReference type="SAM" id="MobiDB-lite"/>
    </source>
</evidence>
<dbReference type="PANTHER" id="PTHR45674:SF3">
    <property type="entry name" value="PARP-TYPE DOMAIN-CONTAINING PROTEIN"/>
    <property type="match status" value="1"/>
</dbReference>
<evidence type="ECO:0000256" key="1">
    <source>
        <dbReference type="ARBA" id="ARBA00004123"/>
    </source>
</evidence>
<dbReference type="Pfam" id="PF10283">
    <property type="entry name" value="zf-CCHH"/>
    <property type="match status" value="1"/>
</dbReference>
<dbReference type="InterPro" id="IPR036599">
    <property type="entry name" value="DNA_ligase_N_sf"/>
</dbReference>
<comment type="subcellular location">
    <subcellularLocation>
        <location evidence="1">Nucleus</location>
    </subcellularLocation>
</comment>
<dbReference type="PROSITE" id="PS50064">
    <property type="entry name" value="ZF_PARP_2"/>
    <property type="match status" value="1"/>
</dbReference>
<evidence type="ECO:0000256" key="6">
    <source>
        <dbReference type="ARBA" id="ARBA00023242"/>
    </source>
</evidence>
<dbReference type="GO" id="GO:0003910">
    <property type="term" value="F:DNA ligase (ATP) activity"/>
    <property type="evidence" value="ECO:0000318"/>
    <property type="project" value="GO_Central"/>
</dbReference>
<dbReference type="Pfam" id="PF00645">
    <property type="entry name" value="zf-PARP"/>
    <property type="match status" value="1"/>
</dbReference>
<dbReference type="EMBL" id="BX284605">
    <property type="protein sequence ID" value="CAA94896.1"/>
    <property type="molecule type" value="Genomic_DNA"/>
</dbReference>
<dbReference type="PhylomeDB" id="Q21275"/>
<dbReference type="AlphaFoldDB" id="Q21275"/>
<dbReference type="KEGG" id="cel:CELE_K07C5.3"/>
<evidence type="ECO:0000256" key="4">
    <source>
        <dbReference type="ARBA" id="ARBA00022771"/>
    </source>
</evidence>
<dbReference type="STRING" id="6239.K07C5.3.1"/>
<dbReference type="PANTHER" id="PTHR45674">
    <property type="entry name" value="DNA LIGASE 1/3 FAMILY MEMBER"/>
    <property type="match status" value="1"/>
</dbReference>